<protein>
    <submittedName>
        <fullName evidence="2">Tymo-45kd-70kd domain containing protein</fullName>
    </submittedName>
</protein>
<feature type="compositionally biased region" description="Polar residues" evidence="1">
    <location>
        <begin position="219"/>
        <end position="232"/>
    </location>
</feature>
<feature type="compositionally biased region" description="Low complexity" evidence="1">
    <location>
        <begin position="134"/>
        <end position="155"/>
    </location>
</feature>
<dbReference type="EMBL" id="HG992978">
    <property type="protein sequence ID" value="CAE7014257.1"/>
    <property type="molecule type" value="Genomic_DNA"/>
</dbReference>
<feature type="compositionally biased region" description="Polar residues" evidence="1">
    <location>
        <begin position="184"/>
        <end position="198"/>
    </location>
</feature>
<dbReference type="AlphaFoldDB" id="A0A6S6VWU3"/>
<gene>
    <name evidence="2" type="ORF">PTTW11_02624</name>
</gene>
<organism evidence="2 3">
    <name type="scientific">Pyrenophora teres f. teres</name>
    <dbReference type="NCBI Taxonomy" id="97479"/>
    <lineage>
        <taxon>Eukaryota</taxon>
        <taxon>Fungi</taxon>
        <taxon>Dikarya</taxon>
        <taxon>Ascomycota</taxon>
        <taxon>Pezizomycotina</taxon>
        <taxon>Dothideomycetes</taxon>
        <taxon>Pleosporomycetidae</taxon>
        <taxon>Pleosporales</taxon>
        <taxon>Pleosporineae</taxon>
        <taxon>Pleosporaceae</taxon>
        <taxon>Pyrenophora</taxon>
    </lineage>
</organism>
<feature type="region of interest" description="Disordered" evidence="1">
    <location>
        <begin position="171"/>
        <end position="232"/>
    </location>
</feature>
<reference evidence="2" key="1">
    <citation type="submission" date="2021-02" db="EMBL/GenBank/DDBJ databases">
        <authorList>
            <person name="Syme A R."/>
            <person name="Syme A R."/>
            <person name="Moolhuijzen P."/>
        </authorList>
    </citation>
    <scope>NUCLEOTIDE SEQUENCE</scope>
    <source>
        <strain evidence="2">W1-1</strain>
    </source>
</reference>
<evidence type="ECO:0000313" key="3">
    <source>
        <dbReference type="Proteomes" id="UP000472372"/>
    </source>
</evidence>
<proteinExistence type="predicted"/>
<evidence type="ECO:0000256" key="1">
    <source>
        <dbReference type="SAM" id="MobiDB-lite"/>
    </source>
</evidence>
<accession>A0A6S6VWU3</accession>
<dbReference type="Proteomes" id="UP000472372">
    <property type="component" value="Chromosome 2"/>
</dbReference>
<name>A0A6S6VWU3_9PLEO</name>
<feature type="region of interest" description="Disordered" evidence="1">
    <location>
        <begin position="114"/>
        <end position="158"/>
    </location>
</feature>
<sequence>MASRLLRINRSVFLAARQASTPITASSRPAPFKQTLFNVNDLSNHSTRPFSISAATMNVQVDPAFISQITAAEKLITGTDEPFKGGPTAKAQQHVGQILTSQVVHDITEGEKLITGTDEPFKGGPTAVAQSALTNSGSTNNNNNTNSNPNNHSGTFDSETLSKINEAEKKLTGEAQPVKGGPTAQAQSHAKEPISSQALHDITEGEKMVTGGERVKGGPTSTAQSELGKSRS</sequence>
<evidence type="ECO:0000313" key="2">
    <source>
        <dbReference type="EMBL" id="CAE7014257.1"/>
    </source>
</evidence>